<evidence type="ECO:0008006" key="9">
    <source>
        <dbReference type="Google" id="ProtNLM"/>
    </source>
</evidence>
<dbReference type="SMART" id="SM00490">
    <property type="entry name" value="HELICc"/>
    <property type="match status" value="1"/>
</dbReference>
<dbReference type="PANTHER" id="PTHR18934:SF257">
    <property type="entry name" value="ATP-DEPENDENT RNA HELICASE DHX30"/>
    <property type="match status" value="1"/>
</dbReference>
<dbReference type="Gene3D" id="1.20.120.1080">
    <property type="match status" value="1"/>
</dbReference>
<evidence type="ECO:0000259" key="6">
    <source>
        <dbReference type="PROSITE" id="PS51194"/>
    </source>
</evidence>
<evidence type="ECO:0000256" key="2">
    <source>
        <dbReference type="ARBA" id="ARBA00022801"/>
    </source>
</evidence>
<dbReference type="Pfam" id="PF00271">
    <property type="entry name" value="Helicase_C"/>
    <property type="match status" value="1"/>
</dbReference>
<sequence length="1076" mass="120955">MFLSKYFIVRSNLWRNYFRKEAFSSCLFTSIRNYAGAPFGTKPSSWILCFTNSEYQHHTKISFSSKHIKFNSNDLSQGEEISKELIHISKLFPQPRVTLNELSAKTPQKIFDIHYKQIAVKTKGTKKKMVQGDWVCTYAFIWPEKNKFESTALSKRQAAEKAATMALHWLYMNRHIDGKGLPIYDQNVLDDLRSSINKPLEASISDNSVARIERIWSDYNTGIMPIYEETFKAATRKSNISLMLVKDSSIDEDDFSEDEGPSEAGADIFEGQYIHPVYGRNISPPSPQAVNRRELLLKKHFESYDEDLTPLPIDEYTSTITSAIDNNRVTIIVGAAGCGKSTRTPAAILKHCGANTSAIVSEPRRVAAIGLAQRVASELGDEVGGLVGYQVRLQSKTPRPPCGSVLYCTSGVLLRRLQTNPGLIGCSHVIIDEAHERDINTDITLLLLKKALELNPELKIVIMSATLDIDVFTRYFQECPVIEVPGRTFPVEVSHLEDIIGKYNLSLGNTVDNCNRESGRYFVNCQELFEVIKAIDSKEPEGAILVFLPGWADIKTTKRLLDDHYGDSSTHMILPVHSRLSTADQSKMFSKPPPGIRKIVLATNVAETSITIPDVVYVIDTGLHKENRTKEGTGTASLETTWISLAAAKQRAGRAGRVQSGHCFRLYTKEKEAELAPHSTPEILRVPLEQTVLDCKTYARDVMVEDFLSQLPEPPSKKAIEYAVNDLIDLGALTPTEHLTRLGSLISSMSLPPRLGYSLLLSVAAGNILSTANVVTHCAENLELFAEAAERRDEIRDFKRTYNESSDHAALHKIQTEFEITTDRMGKDYSQQWCERRHLRGDRLNYIKKLSNHHLEQLIRSSYIESNPDTDELSRFSELDELTAAILLAGSNTLLISKRHVKTKGKLATTVNMFTSKGDRAHIGSESVNHAISKRSNKTHLLAYYGGQHSHERRALVVYKTSLISPHTALLFCKGDIKVEEMDDGESSMTKLVLPKHRLEVYVPSSQANSILRAREMLWSTFQYYIDRDLKCIAYDDHTTVSRFTAKLMKAVTKILTEAHKEHVMVDSKKYIADEK</sequence>
<keyword evidence="4" id="KW-0067">ATP-binding</keyword>
<feature type="domain" description="Helicase C-terminal" evidence="6">
    <location>
        <begin position="527"/>
        <end position="699"/>
    </location>
</feature>
<dbReference type="InterPro" id="IPR011545">
    <property type="entry name" value="DEAD/DEAH_box_helicase_dom"/>
</dbReference>
<dbReference type="InterPro" id="IPR027417">
    <property type="entry name" value="P-loop_NTPase"/>
</dbReference>
<protein>
    <recommendedName>
        <fullName evidence="9">RNA helicase</fullName>
    </recommendedName>
</protein>
<evidence type="ECO:0000259" key="5">
    <source>
        <dbReference type="PROSITE" id="PS51192"/>
    </source>
</evidence>
<dbReference type="PANTHER" id="PTHR18934">
    <property type="entry name" value="ATP-DEPENDENT RNA HELICASE"/>
    <property type="match status" value="1"/>
</dbReference>
<dbReference type="Gene3D" id="3.30.160.20">
    <property type="match status" value="1"/>
</dbReference>
<dbReference type="Gene3D" id="3.40.50.300">
    <property type="entry name" value="P-loop containing nucleotide triphosphate hydrolases"/>
    <property type="match status" value="2"/>
</dbReference>
<evidence type="ECO:0000313" key="7">
    <source>
        <dbReference type="EMBL" id="CAH2987004.1"/>
    </source>
</evidence>
<dbReference type="PROSITE" id="PS51192">
    <property type="entry name" value="HELICASE_ATP_BIND_1"/>
    <property type="match status" value="1"/>
</dbReference>
<dbReference type="SUPFAM" id="SSF52540">
    <property type="entry name" value="P-loop containing nucleoside triphosphate hydrolases"/>
    <property type="match status" value="1"/>
</dbReference>
<keyword evidence="1" id="KW-0547">Nucleotide-binding</keyword>
<evidence type="ECO:0000256" key="4">
    <source>
        <dbReference type="ARBA" id="ARBA00022840"/>
    </source>
</evidence>
<keyword evidence="2" id="KW-0378">Hydrolase</keyword>
<dbReference type="Proteomes" id="UP001153292">
    <property type="component" value="Chromosome 23"/>
</dbReference>
<dbReference type="InterPro" id="IPR002464">
    <property type="entry name" value="DNA/RNA_helicase_DEAH_CS"/>
</dbReference>
<evidence type="ECO:0000256" key="3">
    <source>
        <dbReference type="ARBA" id="ARBA00022806"/>
    </source>
</evidence>
<dbReference type="CDD" id="cd18791">
    <property type="entry name" value="SF2_C_RHA"/>
    <property type="match status" value="1"/>
</dbReference>
<evidence type="ECO:0000313" key="8">
    <source>
        <dbReference type="Proteomes" id="UP001153292"/>
    </source>
</evidence>
<accession>A0ABN8L9P4</accession>
<feature type="domain" description="Helicase ATP-binding" evidence="5">
    <location>
        <begin position="321"/>
        <end position="485"/>
    </location>
</feature>
<gene>
    <name evidence="7" type="ORF">CHILSU_LOCUS6667</name>
</gene>
<dbReference type="CDD" id="cd17917">
    <property type="entry name" value="DEXHc_RHA-like"/>
    <property type="match status" value="1"/>
</dbReference>
<keyword evidence="8" id="KW-1185">Reference proteome</keyword>
<dbReference type="EMBL" id="OU963916">
    <property type="protein sequence ID" value="CAH2987004.1"/>
    <property type="molecule type" value="Genomic_DNA"/>
</dbReference>
<name>A0ABN8L9P4_CHISP</name>
<keyword evidence="3" id="KW-0347">Helicase</keyword>
<dbReference type="InterPro" id="IPR001650">
    <property type="entry name" value="Helicase_C-like"/>
</dbReference>
<dbReference type="PROSITE" id="PS51194">
    <property type="entry name" value="HELICASE_CTER"/>
    <property type="match status" value="1"/>
</dbReference>
<dbReference type="InterPro" id="IPR014001">
    <property type="entry name" value="Helicase_ATP-bd"/>
</dbReference>
<dbReference type="SMART" id="SM00487">
    <property type="entry name" value="DEXDc"/>
    <property type="match status" value="1"/>
</dbReference>
<dbReference type="PROSITE" id="PS00690">
    <property type="entry name" value="DEAH_ATP_HELICASE"/>
    <property type="match status" value="1"/>
</dbReference>
<dbReference type="Pfam" id="PF00270">
    <property type="entry name" value="DEAD"/>
    <property type="match status" value="1"/>
</dbReference>
<proteinExistence type="predicted"/>
<organism evidence="7 8">
    <name type="scientific">Chilo suppressalis</name>
    <name type="common">Asiatic rice borer moth</name>
    <dbReference type="NCBI Taxonomy" id="168631"/>
    <lineage>
        <taxon>Eukaryota</taxon>
        <taxon>Metazoa</taxon>
        <taxon>Ecdysozoa</taxon>
        <taxon>Arthropoda</taxon>
        <taxon>Hexapoda</taxon>
        <taxon>Insecta</taxon>
        <taxon>Pterygota</taxon>
        <taxon>Neoptera</taxon>
        <taxon>Endopterygota</taxon>
        <taxon>Lepidoptera</taxon>
        <taxon>Glossata</taxon>
        <taxon>Ditrysia</taxon>
        <taxon>Pyraloidea</taxon>
        <taxon>Crambidae</taxon>
        <taxon>Crambinae</taxon>
        <taxon>Chilo</taxon>
    </lineage>
</organism>
<evidence type="ECO:0000256" key="1">
    <source>
        <dbReference type="ARBA" id="ARBA00022741"/>
    </source>
</evidence>
<reference evidence="7" key="1">
    <citation type="submission" date="2021-12" db="EMBL/GenBank/DDBJ databases">
        <authorList>
            <person name="King R."/>
        </authorList>
    </citation>
    <scope>NUCLEOTIDE SEQUENCE</scope>
</reference>